<evidence type="ECO:0000313" key="3">
    <source>
        <dbReference type="Proteomes" id="UP000188246"/>
    </source>
</evidence>
<dbReference type="SUPFAM" id="SSF52218">
    <property type="entry name" value="Flavoproteins"/>
    <property type="match status" value="1"/>
</dbReference>
<dbReference type="STRING" id="633807.BW732_09675"/>
<dbReference type="InterPro" id="IPR029039">
    <property type="entry name" value="Flavoprotein-like_sf"/>
</dbReference>
<dbReference type="KEGG" id="vpi:BW732_09675"/>
<keyword evidence="1" id="KW-0560">Oxidoreductase</keyword>
<dbReference type="Gene3D" id="3.40.50.360">
    <property type="match status" value="1"/>
</dbReference>
<protein>
    <submittedName>
        <fullName evidence="2">Uncharacterized protein</fullName>
    </submittedName>
</protein>
<dbReference type="EMBL" id="CP019609">
    <property type="protein sequence ID" value="AQP54466.1"/>
    <property type="molecule type" value="Genomic_DNA"/>
</dbReference>
<accession>A0A1Q2D7R6</accession>
<keyword evidence="3" id="KW-1185">Reference proteome</keyword>
<reference evidence="2 3" key="1">
    <citation type="journal article" date="2010" name="Int. J. Syst. Evol. Microbiol.">
        <title>Vagococcus penaei sp. nov., isolated from spoilage microbiota of cooked shrimp (Penaeus vannamei).</title>
        <authorList>
            <person name="Jaffres E."/>
            <person name="Prevost H."/>
            <person name="Rossero A."/>
            <person name="Joffraud J.J."/>
            <person name="Dousset X."/>
        </authorList>
    </citation>
    <scope>NUCLEOTIDE SEQUENCE [LARGE SCALE GENOMIC DNA]</scope>
    <source>
        <strain evidence="2 3">CD276</strain>
    </source>
</reference>
<dbReference type="InterPro" id="IPR003680">
    <property type="entry name" value="Flavodoxin_fold"/>
</dbReference>
<sequence length="228" mass="26895">MVKTLVIVGHPNADNSGMQQFFKESVQNFFDVTYYYVEPELTSESIIEARQLLATHQRIVFQFPVYWYSMPGQLKIWLDEVLETQASQTSLSGKELGLVVNFGVAEKGFQAGAKERFTVSELFRPFEAMTHKLGMTYLPILSIFQFYYLTELEQQKLAVRYQEYLTKENNTSFLTKERWMLERLNYFLTKETHSERYQKIQIVLDQMNENRDLLTSLEESLDWLKEGE</sequence>
<dbReference type="InterPro" id="IPR046980">
    <property type="entry name" value="KefG/KefF"/>
</dbReference>
<gene>
    <name evidence="2" type="ORF">BW732_09675</name>
</gene>
<dbReference type="OrthoDB" id="9798454at2"/>
<dbReference type="Pfam" id="PF02525">
    <property type="entry name" value="Flavodoxin_2"/>
    <property type="match status" value="1"/>
</dbReference>
<dbReference type="GO" id="GO:0003955">
    <property type="term" value="F:NAD(P)H dehydrogenase (quinone) activity"/>
    <property type="evidence" value="ECO:0007669"/>
    <property type="project" value="TreeGrafter"/>
</dbReference>
<evidence type="ECO:0000256" key="1">
    <source>
        <dbReference type="ARBA" id="ARBA00023002"/>
    </source>
</evidence>
<dbReference type="PANTHER" id="PTHR47307">
    <property type="entry name" value="GLUTATHIONE-REGULATED POTASSIUM-EFFLUX SYSTEM ANCILLARY PROTEIN KEFG"/>
    <property type="match status" value="1"/>
</dbReference>
<dbReference type="GO" id="GO:0010181">
    <property type="term" value="F:FMN binding"/>
    <property type="evidence" value="ECO:0007669"/>
    <property type="project" value="TreeGrafter"/>
</dbReference>
<organism evidence="2 3">
    <name type="scientific">Vagococcus penaei</name>
    <dbReference type="NCBI Taxonomy" id="633807"/>
    <lineage>
        <taxon>Bacteria</taxon>
        <taxon>Bacillati</taxon>
        <taxon>Bacillota</taxon>
        <taxon>Bacilli</taxon>
        <taxon>Lactobacillales</taxon>
        <taxon>Enterococcaceae</taxon>
        <taxon>Vagococcus</taxon>
    </lineage>
</organism>
<dbReference type="AlphaFoldDB" id="A0A1Q2D7R6"/>
<name>A0A1Q2D7R6_9ENTE</name>
<dbReference type="GO" id="GO:0009055">
    <property type="term" value="F:electron transfer activity"/>
    <property type="evidence" value="ECO:0007669"/>
    <property type="project" value="TreeGrafter"/>
</dbReference>
<dbReference type="RefSeq" id="WP_077276548.1">
    <property type="nucleotide sequence ID" value="NZ_CP019609.1"/>
</dbReference>
<proteinExistence type="predicted"/>
<evidence type="ECO:0000313" key="2">
    <source>
        <dbReference type="EMBL" id="AQP54466.1"/>
    </source>
</evidence>
<dbReference type="PANTHER" id="PTHR47307:SF1">
    <property type="entry name" value="GLUTATHIONE-REGULATED POTASSIUM-EFFLUX SYSTEM ANCILLARY PROTEIN KEFG"/>
    <property type="match status" value="1"/>
</dbReference>
<dbReference type="Proteomes" id="UP000188246">
    <property type="component" value="Chromosome"/>
</dbReference>